<dbReference type="Proteomes" id="UP000823851">
    <property type="component" value="Unassembled WGS sequence"/>
</dbReference>
<protein>
    <submittedName>
        <fullName evidence="1">Alkaline phosphatase family protein</fullName>
    </submittedName>
</protein>
<proteinExistence type="predicted"/>
<name>A0A9D2R1A8_9FIRM</name>
<gene>
    <name evidence="1" type="ORF">H9912_08760</name>
</gene>
<sequence length="184" mass="20692">MNEKVILISIDGMRPDGALECGNPFVKELMETSSYTLNGHSVLPTVTLPCHTSMFYGVPPKRHGILTNTYTPPVRPVPGIAEQLSAAGKVCAAFHNWEPIRHVWTSECMKYTSYIHAYEEENSDLMLTEQAAALIRRKQPDFLFIHMVETDEKGGHDHGWMSPEYLQRVSNAFSFTAGNKCFLT</sequence>
<dbReference type="Gene3D" id="3.40.720.10">
    <property type="entry name" value="Alkaline Phosphatase, subunit A"/>
    <property type="match status" value="1"/>
</dbReference>
<dbReference type="SUPFAM" id="SSF53649">
    <property type="entry name" value="Alkaline phosphatase-like"/>
    <property type="match status" value="1"/>
</dbReference>
<dbReference type="PANTHER" id="PTHR10151">
    <property type="entry name" value="ECTONUCLEOTIDE PYROPHOSPHATASE/PHOSPHODIESTERASE"/>
    <property type="match status" value="1"/>
</dbReference>
<dbReference type="InterPro" id="IPR002591">
    <property type="entry name" value="Phosphodiest/P_Trfase"/>
</dbReference>
<evidence type="ECO:0000313" key="1">
    <source>
        <dbReference type="EMBL" id="HJD32017.1"/>
    </source>
</evidence>
<dbReference type="InterPro" id="IPR017850">
    <property type="entry name" value="Alkaline_phosphatase_core_sf"/>
</dbReference>
<reference evidence="1" key="1">
    <citation type="journal article" date="2021" name="PeerJ">
        <title>Extensive microbial diversity within the chicken gut microbiome revealed by metagenomics and culture.</title>
        <authorList>
            <person name="Gilroy R."/>
            <person name="Ravi A."/>
            <person name="Getino M."/>
            <person name="Pursley I."/>
            <person name="Horton D.L."/>
            <person name="Alikhan N.F."/>
            <person name="Baker D."/>
            <person name="Gharbi K."/>
            <person name="Hall N."/>
            <person name="Watson M."/>
            <person name="Adriaenssens E.M."/>
            <person name="Foster-Nyarko E."/>
            <person name="Jarju S."/>
            <person name="Secka A."/>
            <person name="Antonio M."/>
            <person name="Oren A."/>
            <person name="Chaudhuri R.R."/>
            <person name="La Ragione R."/>
            <person name="Hildebrand F."/>
            <person name="Pallen M.J."/>
        </authorList>
    </citation>
    <scope>NUCLEOTIDE SEQUENCE</scope>
    <source>
        <strain evidence="1">ChiHjej8B7-25341</strain>
    </source>
</reference>
<comment type="caution">
    <text evidence="1">The sequence shown here is derived from an EMBL/GenBank/DDBJ whole genome shotgun (WGS) entry which is preliminary data.</text>
</comment>
<accession>A0A9D2R1A8</accession>
<organism evidence="1 2">
    <name type="scientific">Candidatus Eisenbergiella stercorigallinarum</name>
    <dbReference type="NCBI Taxonomy" id="2838557"/>
    <lineage>
        <taxon>Bacteria</taxon>
        <taxon>Bacillati</taxon>
        <taxon>Bacillota</taxon>
        <taxon>Clostridia</taxon>
        <taxon>Lachnospirales</taxon>
        <taxon>Lachnospiraceae</taxon>
        <taxon>Eisenbergiella</taxon>
    </lineage>
</organism>
<dbReference type="AlphaFoldDB" id="A0A9D2R1A8"/>
<dbReference type="EMBL" id="DWUW01000250">
    <property type="protein sequence ID" value="HJD32017.1"/>
    <property type="molecule type" value="Genomic_DNA"/>
</dbReference>
<dbReference type="Pfam" id="PF01663">
    <property type="entry name" value="Phosphodiest"/>
    <property type="match status" value="1"/>
</dbReference>
<dbReference type="PANTHER" id="PTHR10151:SF120">
    <property type="entry name" value="BIS(5'-ADENOSYL)-TRIPHOSPHATASE"/>
    <property type="match status" value="1"/>
</dbReference>
<dbReference type="GO" id="GO:0016787">
    <property type="term" value="F:hydrolase activity"/>
    <property type="evidence" value="ECO:0007669"/>
    <property type="project" value="UniProtKB-ARBA"/>
</dbReference>
<evidence type="ECO:0000313" key="2">
    <source>
        <dbReference type="Proteomes" id="UP000823851"/>
    </source>
</evidence>
<reference evidence="1" key="2">
    <citation type="submission" date="2021-04" db="EMBL/GenBank/DDBJ databases">
        <authorList>
            <person name="Gilroy R."/>
        </authorList>
    </citation>
    <scope>NUCLEOTIDE SEQUENCE</scope>
    <source>
        <strain evidence="1">ChiHjej8B7-25341</strain>
    </source>
</reference>